<dbReference type="GO" id="GO:0016787">
    <property type="term" value="F:hydrolase activity"/>
    <property type="evidence" value="ECO:0007669"/>
    <property type="project" value="UniProtKB-KW"/>
</dbReference>
<dbReference type="PROSITE" id="PS51194">
    <property type="entry name" value="HELICASE_CTER"/>
    <property type="match status" value="1"/>
</dbReference>
<dbReference type="PANTHER" id="PTHR18934">
    <property type="entry name" value="ATP-DEPENDENT RNA HELICASE"/>
    <property type="match status" value="1"/>
</dbReference>
<dbReference type="PANTHER" id="PTHR18934:SF213">
    <property type="entry name" value="3'-5' RNA HELICASE YTHDC2"/>
    <property type="match status" value="1"/>
</dbReference>
<evidence type="ECO:0000313" key="11">
    <source>
        <dbReference type="WBParaSite" id="ACRNAN_scaffold2688.g26319.t1"/>
    </source>
</evidence>
<feature type="domain" description="R3H" evidence="7">
    <location>
        <begin position="19"/>
        <end position="81"/>
    </location>
</feature>
<dbReference type="InterPro" id="IPR036867">
    <property type="entry name" value="R3H_dom_sf"/>
</dbReference>
<protein>
    <submittedName>
        <fullName evidence="11">RNA helicase</fullName>
    </submittedName>
</protein>
<dbReference type="Pfam" id="PF00270">
    <property type="entry name" value="DEAD"/>
    <property type="match status" value="1"/>
</dbReference>
<dbReference type="SUPFAM" id="SSF82708">
    <property type="entry name" value="R3H domain"/>
    <property type="match status" value="1"/>
</dbReference>
<feature type="region of interest" description="Disordered" evidence="6">
    <location>
        <begin position="1233"/>
        <end position="1302"/>
    </location>
</feature>
<accession>A0A914DI91</accession>
<dbReference type="InterPro" id="IPR011545">
    <property type="entry name" value="DEAD/DEAH_box_helicase_dom"/>
</dbReference>
<dbReference type="Pfam" id="PF07717">
    <property type="entry name" value="OB_NTP_bind"/>
    <property type="match status" value="1"/>
</dbReference>
<dbReference type="Proteomes" id="UP000887540">
    <property type="component" value="Unplaced"/>
</dbReference>
<evidence type="ECO:0000256" key="4">
    <source>
        <dbReference type="ARBA" id="ARBA00022884"/>
    </source>
</evidence>
<dbReference type="Pfam" id="PF00271">
    <property type="entry name" value="Helicase_C"/>
    <property type="match status" value="1"/>
</dbReference>
<keyword evidence="2" id="KW-0378">Hydrolase</keyword>
<keyword evidence="3" id="KW-0067">ATP-binding</keyword>
<dbReference type="SMART" id="SM00847">
    <property type="entry name" value="HA2"/>
    <property type="match status" value="1"/>
</dbReference>
<feature type="compositionally biased region" description="Basic and acidic residues" evidence="6">
    <location>
        <begin position="1257"/>
        <end position="1275"/>
    </location>
</feature>
<dbReference type="InterPro" id="IPR007502">
    <property type="entry name" value="Helicase-assoc_dom"/>
</dbReference>
<dbReference type="PROSITE" id="PS00690">
    <property type="entry name" value="DEAH_ATP_HELICASE"/>
    <property type="match status" value="1"/>
</dbReference>
<feature type="compositionally biased region" description="Basic and acidic residues" evidence="6">
    <location>
        <begin position="1371"/>
        <end position="1397"/>
    </location>
</feature>
<dbReference type="Pfam" id="PF21010">
    <property type="entry name" value="HA2_C"/>
    <property type="match status" value="1"/>
</dbReference>
<feature type="compositionally biased region" description="Low complexity" evidence="6">
    <location>
        <begin position="1327"/>
        <end position="1337"/>
    </location>
</feature>
<dbReference type="InterPro" id="IPR001374">
    <property type="entry name" value="R3H_dom"/>
</dbReference>
<evidence type="ECO:0000256" key="5">
    <source>
        <dbReference type="ARBA" id="ARBA00060772"/>
    </source>
</evidence>
<evidence type="ECO:0000259" key="9">
    <source>
        <dbReference type="PROSITE" id="PS51194"/>
    </source>
</evidence>
<dbReference type="CDD" id="cd18791">
    <property type="entry name" value="SF2_C_RHA"/>
    <property type="match status" value="1"/>
</dbReference>
<reference evidence="11" key="1">
    <citation type="submission" date="2022-11" db="UniProtKB">
        <authorList>
            <consortium name="WormBaseParasite"/>
        </authorList>
    </citation>
    <scope>IDENTIFICATION</scope>
</reference>
<comment type="similarity">
    <text evidence="5">Belongs to the DExH box helicase family.</text>
</comment>
<dbReference type="Gene3D" id="1.20.120.1080">
    <property type="match status" value="1"/>
</dbReference>
<dbReference type="InterPro" id="IPR002464">
    <property type="entry name" value="DNA/RNA_helicase_DEAH_CS"/>
</dbReference>
<dbReference type="InterPro" id="IPR001650">
    <property type="entry name" value="Helicase_C-like"/>
</dbReference>
<dbReference type="SUPFAM" id="SSF52540">
    <property type="entry name" value="P-loop containing nucleoside triphosphate hydrolases"/>
    <property type="match status" value="1"/>
</dbReference>
<evidence type="ECO:0000259" key="8">
    <source>
        <dbReference type="PROSITE" id="PS51192"/>
    </source>
</evidence>
<evidence type="ECO:0000256" key="6">
    <source>
        <dbReference type="SAM" id="MobiDB-lite"/>
    </source>
</evidence>
<dbReference type="FunFam" id="3.40.50.300:FF:001528">
    <property type="entry name" value="ATP-dependent RNA helicase YTHDC2"/>
    <property type="match status" value="1"/>
</dbReference>
<dbReference type="InterPro" id="IPR027417">
    <property type="entry name" value="P-loop_NTPase"/>
</dbReference>
<dbReference type="SMART" id="SM00490">
    <property type="entry name" value="HELICc"/>
    <property type="match status" value="1"/>
</dbReference>
<evidence type="ECO:0000256" key="3">
    <source>
        <dbReference type="ARBA" id="ARBA00022840"/>
    </source>
</evidence>
<feature type="compositionally biased region" description="Polar residues" evidence="6">
    <location>
        <begin position="1433"/>
        <end position="1442"/>
    </location>
</feature>
<dbReference type="SMART" id="SM00487">
    <property type="entry name" value="DEXDc"/>
    <property type="match status" value="1"/>
</dbReference>
<feature type="compositionally biased region" description="Basic and acidic residues" evidence="6">
    <location>
        <begin position="1470"/>
        <end position="1490"/>
    </location>
</feature>
<dbReference type="PROSITE" id="PS51192">
    <property type="entry name" value="HELICASE_ATP_BIND_1"/>
    <property type="match status" value="1"/>
</dbReference>
<dbReference type="CDD" id="cd17917">
    <property type="entry name" value="DEXHc_RHA-like"/>
    <property type="match status" value="1"/>
</dbReference>
<dbReference type="Pfam" id="PF01424">
    <property type="entry name" value="R3H"/>
    <property type="match status" value="1"/>
</dbReference>
<dbReference type="SMART" id="SM00393">
    <property type="entry name" value="R3H"/>
    <property type="match status" value="1"/>
</dbReference>
<dbReference type="GO" id="GO:0005524">
    <property type="term" value="F:ATP binding"/>
    <property type="evidence" value="ECO:0007669"/>
    <property type="project" value="UniProtKB-KW"/>
</dbReference>
<feature type="domain" description="Helicase ATP-binding" evidence="8">
    <location>
        <begin position="175"/>
        <end position="340"/>
    </location>
</feature>
<evidence type="ECO:0000259" key="7">
    <source>
        <dbReference type="PROSITE" id="PS51061"/>
    </source>
</evidence>
<evidence type="ECO:0000313" key="10">
    <source>
        <dbReference type="Proteomes" id="UP000887540"/>
    </source>
</evidence>
<dbReference type="Gene3D" id="3.40.50.300">
    <property type="entry name" value="P-loop containing nucleotide triphosphate hydrolases"/>
    <property type="match status" value="2"/>
</dbReference>
<organism evidence="10 11">
    <name type="scientific">Acrobeloides nanus</name>
    <dbReference type="NCBI Taxonomy" id="290746"/>
    <lineage>
        <taxon>Eukaryota</taxon>
        <taxon>Metazoa</taxon>
        <taxon>Ecdysozoa</taxon>
        <taxon>Nematoda</taxon>
        <taxon>Chromadorea</taxon>
        <taxon>Rhabditida</taxon>
        <taxon>Tylenchina</taxon>
        <taxon>Cephalobomorpha</taxon>
        <taxon>Cephaloboidea</taxon>
        <taxon>Cephalobidae</taxon>
        <taxon>Acrobeloides</taxon>
    </lineage>
</organism>
<evidence type="ECO:0000256" key="1">
    <source>
        <dbReference type="ARBA" id="ARBA00022741"/>
    </source>
</evidence>
<keyword evidence="10" id="KW-1185">Reference proteome</keyword>
<evidence type="ECO:0000256" key="2">
    <source>
        <dbReference type="ARBA" id="ARBA00022801"/>
    </source>
</evidence>
<dbReference type="WBParaSite" id="ACRNAN_scaffold2688.g26319.t1">
    <property type="protein sequence ID" value="ACRNAN_scaffold2688.g26319.t1"/>
    <property type="gene ID" value="ACRNAN_scaffold2688.g26319"/>
</dbReference>
<dbReference type="FunFam" id="3.40.50.300:FF:000526">
    <property type="entry name" value="DExH-box ATP-dependent RNA helicase DExH3"/>
    <property type="match status" value="1"/>
</dbReference>
<name>A0A914DI91_9BILA</name>
<feature type="compositionally biased region" description="Basic and acidic residues" evidence="6">
    <location>
        <begin position="1405"/>
        <end position="1422"/>
    </location>
</feature>
<feature type="domain" description="Helicase C-terminal" evidence="9">
    <location>
        <begin position="623"/>
        <end position="796"/>
    </location>
</feature>
<keyword evidence="4" id="KW-0694">RNA-binding</keyword>
<dbReference type="InterPro" id="IPR014001">
    <property type="entry name" value="Helicase_ATP-bd"/>
</dbReference>
<proteinExistence type="inferred from homology"/>
<feature type="compositionally biased region" description="Basic and acidic residues" evidence="6">
    <location>
        <begin position="1518"/>
        <end position="1527"/>
    </location>
</feature>
<dbReference type="GO" id="GO:0003723">
    <property type="term" value="F:RNA binding"/>
    <property type="evidence" value="ECO:0007669"/>
    <property type="project" value="UniProtKB-KW"/>
</dbReference>
<dbReference type="InterPro" id="IPR011709">
    <property type="entry name" value="DEAD-box_helicase_OB_fold"/>
</dbReference>
<dbReference type="CDD" id="cd02325">
    <property type="entry name" value="R3H"/>
    <property type="match status" value="1"/>
</dbReference>
<dbReference type="PROSITE" id="PS51061">
    <property type="entry name" value="R3H"/>
    <property type="match status" value="1"/>
</dbReference>
<sequence length="1527" mass="174874">MSAISRRGRRGGFNTRLLGEFEEKIKERLEIFLHSQDQELILEPMDNKQRKTVHILARKLDLRSISKGVEPERYMIITRATLKSHLFSCASLTETQSVNITTDQKKSIRKLIDDFSISIKDVEFHLELADYKGRCKSNNSIIHDRALVPPPSSMSREMENFRRRLPTFEKRGQLLSAINRNQVTLITGGTGCGKTTQVPQFLLEEASQYNIPIRIICTQPRRLPAIAVSERVAKERGEKLGTTVGYHIRLEQKTSESTILTYCTSGVLLRMLTADALAHNVSHIILDEIHEREQNTDYLLIALKQALKARDDLKVILMSATMEGNKEMFLNYFNNNKIGHIEIPSRLYDVDKFYLPDILAMTGYMPSSIFGGLFQTPSLFEKPSNKFPRVSEFRVDEVKEITSVRTAPDLASMGQYGQWTSTQTVTPDYDTLAQHSMHPSSSTSALGNCYEGPSGQYNGYAAPNGYTVEDHQSMNLYHPEAYEWNNSYTSPSNTGYVNYYAVGGHTNTWNPAGLPVSDQGELHQQAFNVTQPAMSVSAHSQNSMFYLPNDGSEPVSSSQYGFGHQRQFDAAQHLNELLPNRPSSFDPSYMPKLLSARVQRKLLVDTYLDLGGQQWSESVDTDLATAVVKYCMDSAIIGSILVFLPGYEDILSIREKIKEIERECKTRPIVYTLHSQMNSADQQRVFDPTPKGARKVILSTNIAEASLTIDDVVFVVDCGKVKEKSYDHESRISQLKVQWIAKSNAEQRSGRAGRCRNGFCFRLYTKQDYEEMYVTQVAEMRRSAIHEVCLHAKMFAPDNVTVRDFLEMAPEPPSKAMVDNSLEFLEQLGALYTRVTPSIFEPDAQNPSKIFNQYHIDTEIEPDITELGRLIAHLPLEPQLARLLLFGLALKCLHPIITLVSALSHRDPFILPMSEEARRLASDARDEFGRRDFSDHLMLMRAFYEYCKVSNNNNRAFHFCQEKFLSFTTMKMIHGIRGQLWGELKRLHLVPSHVYYFDDFDLNQYSDSWPMVQAAILAGCYPGIGFVRVGSKMRKIRTRAVDTASLHPSSVIKRQVLAANKRSEKMNRLSNDVEPEIEYLAYQELAKIDEGLTLRMVTACTPLTVLLFAGPIRTPKHLIRDFEITEEDFLSSDGSPNEVIDEEHEFYMQKDYILELEPWLAIKGKFEDLQLVMKLRFKLMSWFLEFLKNPTGEISRQHNELLECLNNVLRMDHRRFGFPTVLDLPKYTDLNRNRLRSSHHEQRSYQLTNSYPTYDKANSKHGDQAEKFKPTKKNEEEEASSSKATPNGYSNGELKNEQSKEMPATRCAGVEMLFASCKVGPTNHCRTTTTSDDTWNTNEEEMPPALNFSKDSVQKNGVRLPNNHVKSARFIRQDSNSRRSPDRSHQRQWDSRQRPADKFSNWRSNDARVDQRSSNFNEERNTKNTKVFYGSNYKGNSSSEFSNGLRKQRENQESSGKNRPYEDQQGSSRTYDRYERNDRLERDDRYERNVRPPRSSRGGFVSSRPRGNYRAASNSTYHSDKNDHNYQ</sequence>
<dbReference type="Gene3D" id="3.30.1370.50">
    <property type="entry name" value="R3H-like domain"/>
    <property type="match status" value="1"/>
</dbReference>
<feature type="region of interest" description="Disordered" evidence="6">
    <location>
        <begin position="1320"/>
        <end position="1527"/>
    </location>
</feature>
<dbReference type="GO" id="GO:0004386">
    <property type="term" value="F:helicase activity"/>
    <property type="evidence" value="ECO:0007669"/>
    <property type="project" value="TreeGrafter"/>
</dbReference>
<keyword evidence="1" id="KW-0547">Nucleotide-binding</keyword>